<comment type="caution">
    <text evidence="2">The sequence shown here is derived from an EMBL/GenBank/DDBJ whole genome shotgun (WGS) entry which is preliminary data.</text>
</comment>
<protein>
    <submittedName>
        <fullName evidence="2">Uncharacterized protein</fullName>
    </submittedName>
</protein>
<name>A0A5B7JZ53_PORTR</name>
<keyword evidence="3" id="KW-1185">Reference proteome</keyword>
<evidence type="ECO:0000313" key="2">
    <source>
        <dbReference type="EMBL" id="MPC98238.1"/>
    </source>
</evidence>
<gene>
    <name evidence="2" type="ORF">E2C01_093598</name>
</gene>
<proteinExistence type="predicted"/>
<evidence type="ECO:0000256" key="1">
    <source>
        <dbReference type="SAM" id="MobiDB-lite"/>
    </source>
</evidence>
<reference evidence="2 3" key="1">
    <citation type="submission" date="2019-05" db="EMBL/GenBank/DDBJ databases">
        <title>Another draft genome of Portunus trituberculatus and its Hox gene families provides insights of decapod evolution.</title>
        <authorList>
            <person name="Jeong J.-H."/>
            <person name="Song I."/>
            <person name="Kim S."/>
            <person name="Choi T."/>
            <person name="Kim D."/>
            <person name="Ryu S."/>
            <person name="Kim W."/>
        </authorList>
    </citation>
    <scope>NUCLEOTIDE SEQUENCE [LARGE SCALE GENOMIC DNA]</scope>
    <source>
        <tissue evidence="2">Muscle</tissue>
    </source>
</reference>
<feature type="compositionally biased region" description="Low complexity" evidence="1">
    <location>
        <begin position="38"/>
        <end position="60"/>
    </location>
</feature>
<dbReference type="AlphaFoldDB" id="A0A5B7JZ53"/>
<feature type="region of interest" description="Disordered" evidence="1">
    <location>
        <begin position="38"/>
        <end position="98"/>
    </location>
</feature>
<accession>A0A5B7JZ53</accession>
<dbReference type="Proteomes" id="UP000324222">
    <property type="component" value="Unassembled WGS sequence"/>
</dbReference>
<dbReference type="EMBL" id="VSRR010113197">
    <property type="protein sequence ID" value="MPC98238.1"/>
    <property type="molecule type" value="Genomic_DNA"/>
</dbReference>
<sequence length="238" mass="25804">MKQTVDSLASGAASWWQDWRGGGECLCDLGPVVMPPALASPAWSRPPSSPHSSGRMSPVCESPPPSPRTPPPLVPWLTRGAEGASLPPLRDDQRSLGLSSVKKDKNTYVAFPRTEVLQENVYYSLRPKKSFSFSSLRYPRSRRPRPDGSPFTSRSASHDELPPPGHHQSLSGATCSCPDEDRLSLAGDRNSLVCLCPLADTKTPPPASRILPRARLRRRSIAAPGEFSLVSIVLAAVY</sequence>
<evidence type="ECO:0000313" key="3">
    <source>
        <dbReference type="Proteomes" id="UP000324222"/>
    </source>
</evidence>
<feature type="compositionally biased region" description="Pro residues" evidence="1">
    <location>
        <begin position="61"/>
        <end position="74"/>
    </location>
</feature>
<feature type="region of interest" description="Disordered" evidence="1">
    <location>
        <begin position="136"/>
        <end position="174"/>
    </location>
</feature>
<organism evidence="2 3">
    <name type="scientific">Portunus trituberculatus</name>
    <name type="common">Swimming crab</name>
    <name type="synonym">Neptunus trituberculatus</name>
    <dbReference type="NCBI Taxonomy" id="210409"/>
    <lineage>
        <taxon>Eukaryota</taxon>
        <taxon>Metazoa</taxon>
        <taxon>Ecdysozoa</taxon>
        <taxon>Arthropoda</taxon>
        <taxon>Crustacea</taxon>
        <taxon>Multicrustacea</taxon>
        <taxon>Malacostraca</taxon>
        <taxon>Eumalacostraca</taxon>
        <taxon>Eucarida</taxon>
        <taxon>Decapoda</taxon>
        <taxon>Pleocyemata</taxon>
        <taxon>Brachyura</taxon>
        <taxon>Eubrachyura</taxon>
        <taxon>Portunoidea</taxon>
        <taxon>Portunidae</taxon>
        <taxon>Portuninae</taxon>
        <taxon>Portunus</taxon>
    </lineage>
</organism>